<keyword evidence="2" id="KW-0238">DNA-binding</keyword>
<keyword evidence="4" id="KW-0472">Membrane</keyword>
<evidence type="ECO:0000256" key="3">
    <source>
        <dbReference type="ARBA" id="ARBA00023163"/>
    </source>
</evidence>
<dbReference type="InterPro" id="IPR018060">
    <property type="entry name" value="HTH_AraC"/>
</dbReference>
<evidence type="ECO:0000256" key="2">
    <source>
        <dbReference type="ARBA" id="ARBA00023125"/>
    </source>
</evidence>
<proteinExistence type="predicted"/>
<comment type="caution">
    <text evidence="6">The sequence shown here is derived from an EMBL/GenBank/DDBJ whole genome shotgun (WGS) entry which is preliminary data.</text>
</comment>
<dbReference type="EMBL" id="JANQBD010000026">
    <property type="protein sequence ID" value="MCR8635289.1"/>
    <property type="molecule type" value="Genomic_DNA"/>
</dbReference>
<dbReference type="SUPFAM" id="SSF46689">
    <property type="entry name" value="Homeodomain-like"/>
    <property type="match status" value="1"/>
</dbReference>
<protein>
    <submittedName>
        <fullName evidence="6">AraC family transcriptional regulator</fullName>
    </submittedName>
</protein>
<evidence type="ECO:0000259" key="5">
    <source>
        <dbReference type="PROSITE" id="PS01124"/>
    </source>
</evidence>
<evidence type="ECO:0000313" key="7">
    <source>
        <dbReference type="Proteomes" id="UP001300012"/>
    </source>
</evidence>
<dbReference type="Gene3D" id="3.30.450.20">
    <property type="entry name" value="PAS domain"/>
    <property type="match status" value="1"/>
</dbReference>
<dbReference type="InterPro" id="IPR009057">
    <property type="entry name" value="Homeodomain-like_sf"/>
</dbReference>
<dbReference type="Pfam" id="PF12833">
    <property type="entry name" value="HTH_18"/>
    <property type="match status" value="1"/>
</dbReference>
<keyword evidence="7" id="KW-1185">Reference proteome</keyword>
<evidence type="ECO:0000256" key="1">
    <source>
        <dbReference type="ARBA" id="ARBA00023015"/>
    </source>
</evidence>
<dbReference type="PANTHER" id="PTHR43280">
    <property type="entry name" value="ARAC-FAMILY TRANSCRIPTIONAL REGULATOR"/>
    <property type="match status" value="1"/>
</dbReference>
<dbReference type="RefSeq" id="WP_258216832.1">
    <property type="nucleotide sequence ID" value="NZ_JANQBD010000026.1"/>
</dbReference>
<dbReference type="PANTHER" id="PTHR43280:SF28">
    <property type="entry name" value="HTH-TYPE TRANSCRIPTIONAL ACTIVATOR RHAS"/>
    <property type="match status" value="1"/>
</dbReference>
<keyword evidence="4" id="KW-1133">Transmembrane helix</keyword>
<dbReference type="Proteomes" id="UP001300012">
    <property type="component" value="Unassembled WGS sequence"/>
</dbReference>
<name>A0ABT1YQ30_9BACL</name>
<dbReference type="Gene3D" id="1.10.10.60">
    <property type="entry name" value="Homeodomain-like"/>
    <property type="match status" value="2"/>
</dbReference>
<dbReference type="SMART" id="SM00342">
    <property type="entry name" value="HTH_ARAC"/>
    <property type="match status" value="1"/>
</dbReference>
<evidence type="ECO:0000313" key="6">
    <source>
        <dbReference type="EMBL" id="MCR8635289.1"/>
    </source>
</evidence>
<organism evidence="6 7">
    <name type="scientific">Paenibacillus radicis</name>
    <name type="common">ex Xue et al. 2023</name>
    <dbReference type="NCBI Taxonomy" id="2972489"/>
    <lineage>
        <taxon>Bacteria</taxon>
        <taxon>Bacillati</taxon>
        <taxon>Bacillota</taxon>
        <taxon>Bacilli</taxon>
        <taxon>Bacillales</taxon>
        <taxon>Paenibacillaceae</taxon>
        <taxon>Paenibacillus</taxon>
    </lineage>
</organism>
<keyword evidence="1" id="KW-0805">Transcription regulation</keyword>
<dbReference type="PROSITE" id="PS01124">
    <property type="entry name" value="HTH_ARAC_FAMILY_2"/>
    <property type="match status" value="1"/>
</dbReference>
<keyword evidence="3" id="KW-0804">Transcription</keyword>
<evidence type="ECO:0000256" key="4">
    <source>
        <dbReference type="SAM" id="Phobius"/>
    </source>
</evidence>
<keyword evidence="4" id="KW-0812">Transmembrane</keyword>
<feature type="transmembrane region" description="Helical" evidence="4">
    <location>
        <begin position="20"/>
        <end position="41"/>
    </location>
</feature>
<reference evidence="6 7" key="1">
    <citation type="submission" date="2022-08" db="EMBL/GenBank/DDBJ databases">
        <title>Paenibacillus endoradicis sp. nov., Paenibacillus radicibacter sp. nov and Paenibacillus pararadicis sp. nov., three cold-adapted plant growth-promoting bacteria isolated from root of Larix gmelinii in Great Khingan.</title>
        <authorList>
            <person name="Xue H."/>
        </authorList>
    </citation>
    <scope>NUCLEOTIDE SEQUENCE [LARGE SCALE GENOMIC DNA]</scope>
    <source>
        <strain evidence="6 7">N5-1-1-5</strain>
    </source>
</reference>
<gene>
    <name evidence="6" type="ORF">NV381_29220</name>
</gene>
<sequence>MQINMLNDGRRGVVFWKNLGLVLLITCLPMVFIGVILYYVGTERIGAEVDRAHQVQLKQSIQQMDEYLSSLEKFAVRIAFDPTFDESLNRMDFTDEFQKTKDLMKSLTLLSESNSLVQSVGLFLRDGDKIVGDESGIRPIQTEEDRRLFRSLLDKEQLIYWDYSLKQIHRPGSSYKTVVIRLPGGQMHNSFGAFLIYLNQDKLDGMVQKLSSEHAVSFLINDQGEYLTSLHSDDSNPREELLEEALRSRIMQEQLGENSFKFMWDEEIYFVSYGKISKLGGKWTVISATPLSQIIAPVSSMSRMIISISSLGLLIGLMLSWFASNKLYAPIQRLKSMLEIGKHNKPEEKNEIIYIENEWKRRLQEQQALSAQINQSIPALRESFLLQFLQGNLYTHTQSEILGKMKQLEWEAEHKKFAFLVANLHGFAELGSKYSERDVQLITFAASNIMLELSLERIPMAHVMNFQDLSVGVFLVLNNHKSHDEIKQELSKLAQDFITALNNVLRMKATLVISKITESVMEAPDVLEQTRKALHFRDLKTSNQMLDMSHFILEHSGRTRYPFELEREIVTAIGMGLEDEAVRLIRAFMLALQSNDSTEWMVHQGMMKLLGAIHDTIIRYDVDLYTLYDGMHVYEQLVKIYEPDEMVHWFQYKLIQPFIKTLSMAYDADLRGTIEELLKRIQNEFLSDVSLELYAEQLQMSSSKLSKAFKQITGINFIDYIVQLRIEKCKELLFKTDMKINDIAGILSYQPSYLIRIFKKSEGMTPGQYREKHAQGLC</sequence>
<accession>A0ABT1YQ30</accession>
<feature type="domain" description="HTH araC/xylS-type" evidence="5">
    <location>
        <begin position="675"/>
        <end position="772"/>
    </location>
</feature>